<feature type="compositionally biased region" description="Pro residues" evidence="1">
    <location>
        <begin position="276"/>
        <end position="285"/>
    </location>
</feature>
<dbReference type="InterPro" id="IPR036398">
    <property type="entry name" value="CA_dom_sf"/>
</dbReference>
<keyword evidence="5" id="KW-1185">Reference proteome</keyword>
<evidence type="ECO:0000313" key="4">
    <source>
        <dbReference type="EMBL" id="OEL33412.1"/>
    </source>
</evidence>
<dbReference type="PANTHER" id="PTHR18952:SF253">
    <property type="entry name" value="OS08G0470200 PROTEIN"/>
    <property type="match status" value="1"/>
</dbReference>
<dbReference type="PROSITE" id="PS51144">
    <property type="entry name" value="ALPHA_CA_2"/>
    <property type="match status" value="2"/>
</dbReference>
<reference evidence="4 5" key="1">
    <citation type="submission" date="2016-09" db="EMBL/GenBank/DDBJ databases">
        <title>The draft genome of Dichanthelium oligosanthes: A C3 panicoid grass species.</title>
        <authorList>
            <person name="Studer A.J."/>
            <person name="Schnable J.C."/>
            <person name="Brutnell T.P."/>
        </authorList>
    </citation>
    <scope>NUCLEOTIDE SEQUENCE [LARGE SCALE GENOMIC DNA]</scope>
    <source>
        <strain evidence="5">cv. Kellogg 1175</strain>
        <tissue evidence="4">Leaf</tissue>
    </source>
</reference>
<feature type="chain" id="PRO_5009188989" evidence="2">
    <location>
        <begin position="33"/>
        <end position="571"/>
    </location>
</feature>
<feature type="domain" description="Alpha-carbonic anhydrase" evidence="3">
    <location>
        <begin position="327"/>
        <end position="564"/>
    </location>
</feature>
<dbReference type="SUPFAM" id="SSF51069">
    <property type="entry name" value="Carbonic anhydrase"/>
    <property type="match status" value="2"/>
</dbReference>
<name>A0A1E5W7P8_9POAL</name>
<dbReference type="InterPro" id="IPR041891">
    <property type="entry name" value="Alpha_CA_prokaryot-like"/>
</dbReference>
<dbReference type="InterPro" id="IPR001148">
    <property type="entry name" value="CA_dom"/>
</dbReference>
<dbReference type="InterPro" id="IPR023561">
    <property type="entry name" value="Carbonic_anhydrase_a-class"/>
</dbReference>
<dbReference type="Pfam" id="PF00194">
    <property type="entry name" value="Carb_anhydrase"/>
    <property type="match status" value="2"/>
</dbReference>
<dbReference type="GO" id="GO:0006730">
    <property type="term" value="P:one-carbon metabolic process"/>
    <property type="evidence" value="ECO:0007669"/>
    <property type="project" value="TreeGrafter"/>
</dbReference>
<keyword evidence="2" id="KW-0732">Signal</keyword>
<comment type="caution">
    <text evidence="4">The sequence shown here is derived from an EMBL/GenBank/DDBJ whole genome shotgun (WGS) entry which is preliminary data.</text>
</comment>
<accession>A0A1E5W7P8</accession>
<dbReference type="SMART" id="SM01057">
    <property type="entry name" value="Carb_anhydrase"/>
    <property type="match status" value="2"/>
</dbReference>
<dbReference type="STRING" id="888268.A0A1E5W7P8"/>
<evidence type="ECO:0000256" key="1">
    <source>
        <dbReference type="SAM" id="MobiDB-lite"/>
    </source>
</evidence>
<dbReference type="AlphaFoldDB" id="A0A1E5W7P8"/>
<dbReference type="PANTHER" id="PTHR18952">
    <property type="entry name" value="CARBONIC ANHYDRASE"/>
    <property type="match status" value="1"/>
</dbReference>
<dbReference type="CDD" id="cd03124">
    <property type="entry name" value="alpha_CA_prokaryotic_like"/>
    <property type="match status" value="2"/>
</dbReference>
<feature type="signal peptide" evidence="2">
    <location>
        <begin position="1"/>
        <end position="32"/>
    </location>
</feature>
<dbReference type="Gene3D" id="3.10.200.10">
    <property type="entry name" value="Alpha carbonic anhydrase"/>
    <property type="match status" value="2"/>
</dbReference>
<dbReference type="GO" id="GO:0008270">
    <property type="term" value="F:zinc ion binding"/>
    <property type="evidence" value="ECO:0007669"/>
    <property type="project" value="InterPro"/>
</dbReference>
<feature type="region of interest" description="Disordered" evidence="1">
    <location>
        <begin position="272"/>
        <end position="291"/>
    </location>
</feature>
<dbReference type="OrthoDB" id="429145at2759"/>
<protein>
    <submittedName>
        <fullName evidence="4">Alpha carbonic anhydrase 7</fullName>
    </submittedName>
</protein>
<organism evidence="4 5">
    <name type="scientific">Dichanthelium oligosanthes</name>
    <dbReference type="NCBI Taxonomy" id="888268"/>
    <lineage>
        <taxon>Eukaryota</taxon>
        <taxon>Viridiplantae</taxon>
        <taxon>Streptophyta</taxon>
        <taxon>Embryophyta</taxon>
        <taxon>Tracheophyta</taxon>
        <taxon>Spermatophyta</taxon>
        <taxon>Magnoliopsida</taxon>
        <taxon>Liliopsida</taxon>
        <taxon>Poales</taxon>
        <taxon>Poaceae</taxon>
        <taxon>PACMAD clade</taxon>
        <taxon>Panicoideae</taxon>
        <taxon>Panicodae</taxon>
        <taxon>Paniceae</taxon>
        <taxon>Dichantheliinae</taxon>
        <taxon>Dichanthelium</taxon>
    </lineage>
</organism>
<proteinExistence type="predicted"/>
<evidence type="ECO:0000259" key="3">
    <source>
        <dbReference type="PROSITE" id="PS51144"/>
    </source>
</evidence>
<feature type="domain" description="Alpha-carbonic anhydrase" evidence="3">
    <location>
        <begin position="40"/>
        <end position="275"/>
    </location>
</feature>
<sequence>MGSAARHLRLAVAALLAAALLLSGAAPAAARAQEETEHEEEFSYVRGDAHGPEHWGEIKSEWAACGTGRMQSPIDLSHRRVSLVRSLGYLDHSYRPAEASIVNRGHDIMVRFEGDAGSLVINGTAYYLKQLHWHSPTEHTVDGQRYDMELHLVHESATGKAAVIAILYEIGAGHDALLHQLEPFIRRIADKRDREERVGVVDPRAARGRASVYYRYMGSLTAPPCTEGVIWTIVKRVRTVSRYQLELLREAVHDDMEKNARPLQEVNNRDVSIFRPSPPQRPKATPPRLRHSMGPARHAVLALLAAAALLISGAVPAARAQETEDEHEFSYVRGDEHGPEHWGQIKAEWANCSAGRMQSPIDLRHERVSLVRALGYLNHSYRPAQASIVNRGHDIMVRFEGDAGSLVVDGTTYYLRQLHWHSPTEHTVDGRSYDMELHLVHQGPPPANKTAVVGVLYEVGAGHDAFLHTMEPFIRRISDRRDREEPVGVVDPRAARGRASVYYRYMGSLTTPPCTEGVVWTIVKRVRTVSKYQLELLREAVHDDMEENARPVQELNNRDISIFRPKPQKHY</sequence>
<evidence type="ECO:0000256" key="2">
    <source>
        <dbReference type="SAM" id="SignalP"/>
    </source>
</evidence>
<evidence type="ECO:0000313" key="5">
    <source>
        <dbReference type="Proteomes" id="UP000095767"/>
    </source>
</evidence>
<dbReference type="EMBL" id="LWDX02018819">
    <property type="protein sequence ID" value="OEL33412.1"/>
    <property type="molecule type" value="Genomic_DNA"/>
</dbReference>
<gene>
    <name evidence="4" type="ORF">BAE44_0005567</name>
</gene>
<dbReference type="GO" id="GO:0004089">
    <property type="term" value="F:carbonate dehydratase activity"/>
    <property type="evidence" value="ECO:0007669"/>
    <property type="project" value="InterPro"/>
</dbReference>
<dbReference type="Proteomes" id="UP000095767">
    <property type="component" value="Unassembled WGS sequence"/>
</dbReference>